<dbReference type="SUPFAM" id="SSF52540">
    <property type="entry name" value="P-loop containing nucleoside triphosphate hydrolases"/>
    <property type="match status" value="1"/>
</dbReference>
<evidence type="ECO:0000259" key="1">
    <source>
        <dbReference type="Pfam" id="PF01637"/>
    </source>
</evidence>
<gene>
    <name evidence="2" type="ORF">S03H2_49268</name>
</gene>
<dbReference type="InterPro" id="IPR051667">
    <property type="entry name" value="Archaeal_ATPase_domain"/>
</dbReference>
<sequence>QFYDREQEEQELHIILEDEPSLVYFVYGPMNSGKTSLLVRVLNSLPKDMVPFYINFRCRDLSSTGEFLNCLFKIDKRSLLDSVKEYMRGLTGEGADVITKLTGIPIPKGIFDPIFKEKDKGDDAFVYLEEFFQGLVVTGQRPVFVLDELQMVKKVANAAGRPLLDKLFNFMVRMTKETHLCHSLAVTSDFLFIEQISGNARMEGRSRCFLVDDLDRDRALHVYDQFGFRDKQLIWSHIGGKIGDMVRLKVELRLGLSEKDALK</sequence>
<reference evidence="2" key="1">
    <citation type="journal article" date="2014" name="Front. Microbiol.">
        <title>High frequency of phylogenetically diverse reductive dehalogenase-homologous genes in deep subseafloor sedimentary metagenomes.</title>
        <authorList>
            <person name="Kawai M."/>
            <person name="Futagami T."/>
            <person name="Toyoda A."/>
            <person name="Takaki Y."/>
            <person name="Nishi S."/>
            <person name="Hori S."/>
            <person name="Arai W."/>
            <person name="Tsubouchi T."/>
            <person name="Morono Y."/>
            <person name="Uchiyama I."/>
            <person name="Ito T."/>
            <person name="Fujiyama A."/>
            <person name="Inagaki F."/>
            <person name="Takami H."/>
        </authorList>
    </citation>
    <scope>NUCLEOTIDE SEQUENCE</scope>
    <source>
        <strain evidence="2">Expedition CK06-06</strain>
    </source>
</reference>
<feature type="non-terminal residue" evidence="2">
    <location>
        <position position="1"/>
    </location>
</feature>
<dbReference type="AlphaFoldDB" id="X1HNP5"/>
<dbReference type="EMBL" id="BARU01031123">
    <property type="protein sequence ID" value="GAH71092.1"/>
    <property type="molecule type" value="Genomic_DNA"/>
</dbReference>
<name>X1HNP5_9ZZZZ</name>
<dbReference type="Gene3D" id="3.40.50.300">
    <property type="entry name" value="P-loop containing nucleotide triphosphate hydrolases"/>
    <property type="match status" value="1"/>
</dbReference>
<dbReference type="PANTHER" id="PTHR37096:SF1">
    <property type="entry name" value="AAA+ ATPASE DOMAIN-CONTAINING PROTEIN"/>
    <property type="match status" value="1"/>
</dbReference>
<dbReference type="InterPro" id="IPR011579">
    <property type="entry name" value="ATPase_dom"/>
</dbReference>
<dbReference type="InterPro" id="IPR027417">
    <property type="entry name" value="P-loop_NTPase"/>
</dbReference>
<protein>
    <recommendedName>
        <fullName evidence="1">ATPase domain-containing protein</fullName>
    </recommendedName>
</protein>
<feature type="non-terminal residue" evidence="2">
    <location>
        <position position="263"/>
    </location>
</feature>
<accession>X1HNP5</accession>
<dbReference type="Pfam" id="PF01637">
    <property type="entry name" value="ATPase_2"/>
    <property type="match status" value="1"/>
</dbReference>
<evidence type="ECO:0000313" key="2">
    <source>
        <dbReference type="EMBL" id="GAH71092.1"/>
    </source>
</evidence>
<proteinExistence type="predicted"/>
<dbReference type="GO" id="GO:0005524">
    <property type="term" value="F:ATP binding"/>
    <property type="evidence" value="ECO:0007669"/>
    <property type="project" value="InterPro"/>
</dbReference>
<feature type="domain" description="ATPase" evidence="1">
    <location>
        <begin position="2"/>
        <end position="247"/>
    </location>
</feature>
<organism evidence="2">
    <name type="scientific">marine sediment metagenome</name>
    <dbReference type="NCBI Taxonomy" id="412755"/>
    <lineage>
        <taxon>unclassified sequences</taxon>
        <taxon>metagenomes</taxon>
        <taxon>ecological metagenomes</taxon>
    </lineage>
</organism>
<comment type="caution">
    <text evidence="2">The sequence shown here is derived from an EMBL/GenBank/DDBJ whole genome shotgun (WGS) entry which is preliminary data.</text>
</comment>
<dbReference type="PANTHER" id="PTHR37096">
    <property type="entry name" value="YALI0E33429P"/>
    <property type="match status" value="1"/>
</dbReference>